<accession>A0A381ZEV3</accession>
<dbReference type="EMBL" id="UINC01020912">
    <property type="protein sequence ID" value="SVA87352.1"/>
    <property type="molecule type" value="Genomic_DNA"/>
</dbReference>
<gene>
    <name evidence="3" type="ORF">METZ01_LOCUS140206</name>
</gene>
<organism evidence="3">
    <name type="scientific">marine metagenome</name>
    <dbReference type="NCBI Taxonomy" id="408172"/>
    <lineage>
        <taxon>unclassified sequences</taxon>
        <taxon>metagenomes</taxon>
        <taxon>ecological metagenomes</taxon>
    </lineage>
</organism>
<comment type="similarity">
    <text evidence="1">Belongs to the NAD(P)-dependent epimerase/dehydratase family.</text>
</comment>
<dbReference type="CDD" id="cd08946">
    <property type="entry name" value="SDR_e"/>
    <property type="match status" value="1"/>
</dbReference>
<dbReference type="Gene3D" id="3.40.50.720">
    <property type="entry name" value="NAD(P)-binding Rossmann-like Domain"/>
    <property type="match status" value="1"/>
</dbReference>
<evidence type="ECO:0000313" key="3">
    <source>
        <dbReference type="EMBL" id="SVA87352.1"/>
    </source>
</evidence>
<dbReference type="Pfam" id="PF01370">
    <property type="entry name" value="Epimerase"/>
    <property type="match status" value="1"/>
</dbReference>
<dbReference type="PANTHER" id="PTHR43000">
    <property type="entry name" value="DTDP-D-GLUCOSE 4,6-DEHYDRATASE-RELATED"/>
    <property type="match status" value="1"/>
</dbReference>
<dbReference type="Gene3D" id="3.90.25.10">
    <property type="entry name" value="UDP-galactose 4-epimerase, domain 1"/>
    <property type="match status" value="1"/>
</dbReference>
<sequence>MRIIVTGALGHIGSRVVRELPKVFPNSEIIMIDNLLTQRYASLFNLPKNVNYQFYEEDILTTDLKSIFEGSDVALHLAAITDATNSFQNRKQVETVNYEGTVKVAEACKEVGCPMIHLSSTSIYGTQKEAVSENCSSEDLNPQSPYAETKLKEESFLRSFSSDKTFQFVIFRFGTICGTSPGMRFHTAINKFCWQAVMGKPLTVWATAKNQKRPYLALSDAIGAITYFMKKKIYDGEVYNVLTDNLTVNTITETIGQFIPNIHIDYVDSEIMNQLSYEVSNRKICKAGFEVTGNIRENILETINLLQLRKLESAG</sequence>
<dbReference type="InterPro" id="IPR001509">
    <property type="entry name" value="Epimerase_deHydtase"/>
</dbReference>
<evidence type="ECO:0000259" key="2">
    <source>
        <dbReference type="Pfam" id="PF01370"/>
    </source>
</evidence>
<evidence type="ECO:0000256" key="1">
    <source>
        <dbReference type="ARBA" id="ARBA00007637"/>
    </source>
</evidence>
<dbReference type="AlphaFoldDB" id="A0A381ZEV3"/>
<dbReference type="InterPro" id="IPR036291">
    <property type="entry name" value="NAD(P)-bd_dom_sf"/>
</dbReference>
<proteinExistence type="inferred from homology"/>
<name>A0A381ZEV3_9ZZZZ</name>
<feature type="domain" description="NAD-dependent epimerase/dehydratase" evidence="2">
    <location>
        <begin position="3"/>
        <end position="241"/>
    </location>
</feature>
<reference evidence="3" key="1">
    <citation type="submission" date="2018-05" db="EMBL/GenBank/DDBJ databases">
        <authorList>
            <person name="Lanie J.A."/>
            <person name="Ng W.-L."/>
            <person name="Kazmierczak K.M."/>
            <person name="Andrzejewski T.M."/>
            <person name="Davidsen T.M."/>
            <person name="Wayne K.J."/>
            <person name="Tettelin H."/>
            <person name="Glass J.I."/>
            <person name="Rusch D."/>
            <person name="Podicherti R."/>
            <person name="Tsui H.-C.T."/>
            <person name="Winkler M.E."/>
        </authorList>
    </citation>
    <scope>NUCLEOTIDE SEQUENCE</scope>
</reference>
<protein>
    <recommendedName>
        <fullName evidence="2">NAD-dependent epimerase/dehydratase domain-containing protein</fullName>
    </recommendedName>
</protein>
<dbReference type="SUPFAM" id="SSF51735">
    <property type="entry name" value="NAD(P)-binding Rossmann-fold domains"/>
    <property type="match status" value="1"/>
</dbReference>